<comment type="caution">
    <text evidence="2">The sequence shown here is derived from an EMBL/GenBank/DDBJ whole genome shotgun (WGS) entry which is preliminary data.</text>
</comment>
<dbReference type="SUPFAM" id="SSF54975">
    <property type="entry name" value="Acylphosphatase/BLUF domain-like"/>
    <property type="match status" value="1"/>
</dbReference>
<gene>
    <name evidence="2" type="ORF">GCM10010989_30710</name>
</gene>
<dbReference type="Pfam" id="PF04940">
    <property type="entry name" value="BLUF"/>
    <property type="match status" value="1"/>
</dbReference>
<dbReference type="InterPro" id="IPR007024">
    <property type="entry name" value="BLUF_domain"/>
</dbReference>
<dbReference type="AlphaFoldDB" id="A0A917DNQ0"/>
<proteinExistence type="predicted"/>
<sequence>MLAMSQLCTLLYVSKSLITQPESINELLTVSRDINIQKEITGVLVLNSGRFLQVLEGHPDNVQLIYSRIVKDPRHEEVRLLLNSPISGRRFGRWSMAFLNPEEVPPILGATSFDELRLKADKTAGELLSLIQSMVTSDAASG</sequence>
<organism evidence="2 3">
    <name type="scientific">Croceicoccus pelagius</name>
    <dbReference type="NCBI Taxonomy" id="1703341"/>
    <lineage>
        <taxon>Bacteria</taxon>
        <taxon>Pseudomonadati</taxon>
        <taxon>Pseudomonadota</taxon>
        <taxon>Alphaproteobacteria</taxon>
        <taxon>Sphingomonadales</taxon>
        <taxon>Erythrobacteraceae</taxon>
        <taxon>Croceicoccus</taxon>
    </lineage>
</organism>
<dbReference type="GO" id="GO:0071949">
    <property type="term" value="F:FAD binding"/>
    <property type="evidence" value="ECO:0007669"/>
    <property type="project" value="InterPro"/>
</dbReference>
<feature type="domain" description="BLUF" evidence="1">
    <location>
        <begin position="7"/>
        <end position="97"/>
    </location>
</feature>
<protein>
    <recommendedName>
        <fullName evidence="1">BLUF domain-containing protein</fullName>
    </recommendedName>
</protein>
<dbReference type="InterPro" id="IPR036046">
    <property type="entry name" value="Acylphosphatase-like_dom_sf"/>
</dbReference>
<dbReference type="Gene3D" id="3.30.70.100">
    <property type="match status" value="1"/>
</dbReference>
<accession>A0A917DNQ0</accession>
<evidence type="ECO:0000313" key="2">
    <source>
        <dbReference type="EMBL" id="GGD54407.1"/>
    </source>
</evidence>
<name>A0A917DNQ0_9SPHN</name>
<dbReference type="Proteomes" id="UP000598997">
    <property type="component" value="Unassembled WGS sequence"/>
</dbReference>
<evidence type="ECO:0000313" key="3">
    <source>
        <dbReference type="Proteomes" id="UP000598997"/>
    </source>
</evidence>
<dbReference type="GO" id="GO:0009882">
    <property type="term" value="F:blue light photoreceptor activity"/>
    <property type="evidence" value="ECO:0007669"/>
    <property type="project" value="InterPro"/>
</dbReference>
<dbReference type="EMBL" id="BMIO01000020">
    <property type="protein sequence ID" value="GGD54407.1"/>
    <property type="molecule type" value="Genomic_DNA"/>
</dbReference>
<evidence type="ECO:0000259" key="1">
    <source>
        <dbReference type="PROSITE" id="PS50925"/>
    </source>
</evidence>
<dbReference type="PROSITE" id="PS50925">
    <property type="entry name" value="BLUF"/>
    <property type="match status" value="1"/>
</dbReference>
<keyword evidence="3" id="KW-1185">Reference proteome</keyword>
<reference evidence="2 3" key="1">
    <citation type="journal article" date="2014" name="Int. J. Syst. Evol. Microbiol.">
        <title>Complete genome sequence of Corynebacterium casei LMG S-19264T (=DSM 44701T), isolated from a smear-ripened cheese.</title>
        <authorList>
            <consortium name="US DOE Joint Genome Institute (JGI-PGF)"/>
            <person name="Walter F."/>
            <person name="Albersmeier A."/>
            <person name="Kalinowski J."/>
            <person name="Ruckert C."/>
        </authorList>
    </citation>
    <scope>NUCLEOTIDE SEQUENCE [LARGE SCALE GENOMIC DNA]</scope>
    <source>
        <strain evidence="2 3">CGMCC 1.15358</strain>
    </source>
</reference>
<dbReference type="SMART" id="SM01034">
    <property type="entry name" value="BLUF"/>
    <property type="match status" value="1"/>
</dbReference>